<dbReference type="InterPro" id="IPR043132">
    <property type="entry name" value="BCAT-like_C"/>
</dbReference>
<dbReference type="CDD" id="cd00449">
    <property type="entry name" value="PLPDE_IV"/>
    <property type="match status" value="1"/>
</dbReference>
<evidence type="ECO:0000313" key="2">
    <source>
        <dbReference type="EMBL" id="UWM43855.1"/>
    </source>
</evidence>
<name>A0ABY5UM62_9GAMM</name>
<dbReference type="PANTHER" id="PTHR42743:SF4">
    <property type="entry name" value="BRANCHED-CHAIN-AMINO-ACID AMINOTRANSFERASE-RELATED"/>
    <property type="match status" value="1"/>
</dbReference>
<keyword evidence="2" id="KW-0032">Aminotransferase</keyword>
<dbReference type="SUPFAM" id="SSF56752">
    <property type="entry name" value="D-aminoacid aminotransferase-like PLP-dependent enzymes"/>
    <property type="match status" value="1"/>
</dbReference>
<dbReference type="EMBL" id="CP104006">
    <property type="protein sequence ID" value="UWM43855.1"/>
    <property type="molecule type" value="Genomic_DNA"/>
</dbReference>
<organism evidence="2 3">
    <name type="scientific">Yersinia alsatica</name>
    <dbReference type="NCBI Taxonomy" id="2890317"/>
    <lineage>
        <taxon>Bacteria</taxon>
        <taxon>Pseudomonadati</taxon>
        <taxon>Pseudomonadota</taxon>
        <taxon>Gammaproteobacteria</taxon>
        <taxon>Enterobacterales</taxon>
        <taxon>Yersiniaceae</taxon>
        <taxon>Yersinia</taxon>
    </lineage>
</organism>
<accession>A0ABY5UM62</accession>
<dbReference type="GO" id="GO:0008483">
    <property type="term" value="F:transaminase activity"/>
    <property type="evidence" value="ECO:0007669"/>
    <property type="project" value="UniProtKB-KW"/>
</dbReference>
<dbReference type="Pfam" id="PF01063">
    <property type="entry name" value="Aminotran_4"/>
    <property type="match status" value="1"/>
</dbReference>
<dbReference type="Gene3D" id="3.30.470.10">
    <property type="match status" value="1"/>
</dbReference>
<dbReference type="Gene3D" id="3.20.10.10">
    <property type="entry name" value="D-amino Acid Aminotransferase, subunit A, domain 2"/>
    <property type="match status" value="1"/>
</dbReference>
<dbReference type="RefSeq" id="WP_072077502.1">
    <property type="nucleotide sequence ID" value="NZ_CABHWO010000142.1"/>
</dbReference>
<gene>
    <name evidence="2" type="ORF">N0H69_14135</name>
</gene>
<comment type="similarity">
    <text evidence="1">Belongs to the class-IV pyridoxal-phosphate-dependent aminotransferase family.</text>
</comment>
<dbReference type="Proteomes" id="UP001057860">
    <property type="component" value="Chromosome"/>
</dbReference>
<dbReference type="InterPro" id="IPR001544">
    <property type="entry name" value="Aminotrans_IV"/>
</dbReference>
<dbReference type="GeneID" id="75141160"/>
<keyword evidence="3" id="KW-1185">Reference proteome</keyword>
<sequence>MSLNKPAFAWLNGEVVPWDKCVIHARSQTAFWGANVFEGIRVYWQEDNQQMFIYRLTDHLRRLRESMKCIDMPVSYSDEEITQGCLQVIKSNHFREDIHIVIVAGFGFGHNFDSLGYTADTLTHITALPMPRSPRYEQGAHAAITSWRRISDECMPPRIKTGANYHNSRLAQHEVQQNGFDTAIFLNQRGTVAEAPGSCVAMVHKGTLATPPGSSGVLEGITLDSLQRLAQTEFGLCFEKREIDRTEMYLADEVFLCGTLAEIQPVISLDRKKIGCGGAGPITRQLQYSYEKEVRSAPTHHYSLPVYVK</sequence>
<evidence type="ECO:0000256" key="1">
    <source>
        <dbReference type="ARBA" id="ARBA00009320"/>
    </source>
</evidence>
<keyword evidence="2" id="KW-0808">Transferase</keyword>
<dbReference type="InterPro" id="IPR050571">
    <property type="entry name" value="Class-IV_PLP-Dep_Aminotrnsfr"/>
</dbReference>
<dbReference type="InterPro" id="IPR036038">
    <property type="entry name" value="Aminotransferase-like"/>
</dbReference>
<dbReference type="PANTHER" id="PTHR42743">
    <property type="entry name" value="AMINO-ACID AMINOTRANSFERASE"/>
    <property type="match status" value="1"/>
</dbReference>
<reference evidence="2" key="1">
    <citation type="submission" date="2022-08" db="EMBL/GenBank/DDBJ databases">
        <authorList>
            <person name="Bogun A."/>
            <person name="Kislichkina A."/>
            <person name="Solomentsev V."/>
            <person name="Skryabin Y."/>
            <person name="Sizova A."/>
            <person name="Platonov M."/>
            <person name="Dentovskaya S."/>
        </authorList>
    </citation>
    <scope>NUCLEOTIDE SEQUENCE</scope>
    <source>
        <strain evidence="2">SCPM-O-B-7604</strain>
    </source>
</reference>
<proteinExistence type="inferred from homology"/>
<dbReference type="InterPro" id="IPR043131">
    <property type="entry name" value="BCAT-like_N"/>
</dbReference>
<protein>
    <submittedName>
        <fullName evidence="2">Aminotransferase class IV</fullName>
    </submittedName>
</protein>
<evidence type="ECO:0000313" key="3">
    <source>
        <dbReference type="Proteomes" id="UP001057860"/>
    </source>
</evidence>